<gene>
    <name evidence="2" type="ORF">M422DRAFT_264861</name>
</gene>
<keyword evidence="3" id="KW-1185">Reference proteome</keyword>
<feature type="compositionally biased region" description="Basic and acidic residues" evidence="1">
    <location>
        <begin position="22"/>
        <end position="33"/>
    </location>
</feature>
<evidence type="ECO:0000313" key="3">
    <source>
        <dbReference type="Proteomes" id="UP000054279"/>
    </source>
</evidence>
<reference evidence="2 3" key="1">
    <citation type="submission" date="2014-06" db="EMBL/GenBank/DDBJ databases">
        <title>Evolutionary Origins and Diversification of the Mycorrhizal Mutualists.</title>
        <authorList>
            <consortium name="DOE Joint Genome Institute"/>
            <consortium name="Mycorrhizal Genomics Consortium"/>
            <person name="Kohler A."/>
            <person name="Kuo A."/>
            <person name="Nagy L.G."/>
            <person name="Floudas D."/>
            <person name="Copeland A."/>
            <person name="Barry K.W."/>
            <person name="Cichocki N."/>
            <person name="Veneault-Fourrey C."/>
            <person name="LaButti K."/>
            <person name="Lindquist E.A."/>
            <person name="Lipzen A."/>
            <person name="Lundell T."/>
            <person name="Morin E."/>
            <person name="Murat C."/>
            <person name="Riley R."/>
            <person name="Ohm R."/>
            <person name="Sun H."/>
            <person name="Tunlid A."/>
            <person name="Henrissat B."/>
            <person name="Grigoriev I.V."/>
            <person name="Hibbett D.S."/>
            <person name="Martin F."/>
        </authorList>
    </citation>
    <scope>NUCLEOTIDE SEQUENCE [LARGE SCALE GENOMIC DNA]</scope>
    <source>
        <strain evidence="2 3">SS14</strain>
    </source>
</reference>
<dbReference type="Proteomes" id="UP000054279">
    <property type="component" value="Unassembled WGS sequence"/>
</dbReference>
<accession>A0A0C9V7A0</accession>
<evidence type="ECO:0000256" key="1">
    <source>
        <dbReference type="SAM" id="MobiDB-lite"/>
    </source>
</evidence>
<protein>
    <submittedName>
        <fullName evidence="2">Uncharacterized protein</fullName>
    </submittedName>
</protein>
<feature type="compositionally biased region" description="Polar residues" evidence="1">
    <location>
        <begin position="1"/>
        <end position="17"/>
    </location>
</feature>
<dbReference type="HOGENOM" id="CLU_141793_0_0_1"/>
<proteinExistence type="predicted"/>
<organism evidence="2 3">
    <name type="scientific">Sphaerobolus stellatus (strain SS14)</name>
    <dbReference type="NCBI Taxonomy" id="990650"/>
    <lineage>
        <taxon>Eukaryota</taxon>
        <taxon>Fungi</taxon>
        <taxon>Dikarya</taxon>
        <taxon>Basidiomycota</taxon>
        <taxon>Agaricomycotina</taxon>
        <taxon>Agaricomycetes</taxon>
        <taxon>Phallomycetidae</taxon>
        <taxon>Geastrales</taxon>
        <taxon>Sphaerobolaceae</taxon>
        <taxon>Sphaerobolus</taxon>
    </lineage>
</organism>
<dbReference type="EMBL" id="KN837215">
    <property type="protein sequence ID" value="KIJ33305.1"/>
    <property type="molecule type" value="Genomic_DNA"/>
</dbReference>
<feature type="region of interest" description="Disordered" evidence="1">
    <location>
        <begin position="1"/>
        <end position="35"/>
    </location>
</feature>
<dbReference type="AlphaFoldDB" id="A0A0C9V7A0"/>
<sequence>MSSEASANLSPATNYNTLRAIEPPRRHGVHAPEQRGYPQLRVLSQRISAKVPRISTKIPWISAKHAGYPQGTQDIRKGHVDICKAVWMSTTPPQQIENENIRSTPADIISATSAAL</sequence>
<name>A0A0C9V7A0_SPHS4</name>
<evidence type="ECO:0000313" key="2">
    <source>
        <dbReference type="EMBL" id="KIJ33305.1"/>
    </source>
</evidence>